<evidence type="ECO:0000313" key="4">
    <source>
        <dbReference type="Proteomes" id="UP000011586"/>
    </source>
</evidence>
<keyword evidence="2" id="KW-0472">Membrane</keyword>
<dbReference type="EMBL" id="AOJK01000064">
    <property type="protein sequence ID" value="ELZ41324.1"/>
    <property type="molecule type" value="Genomic_DNA"/>
</dbReference>
<organism evidence="3 4">
    <name type="scientific">Halorubrum californiense DSM 19288</name>
    <dbReference type="NCBI Taxonomy" id="1227465"/>
    <lineage>
        <taxon>Archaea</taxon>
        <taxon>Methanobacteriati</taxon>
        <taxon>Methanobacteriota</taxon>
        <taxon>Stenosarchaea group</taxon>
        <taxon>Halobacteria</taxon>
        <taxon>Halobacteriales</taxon>
        <taxon>Haloferacaceae</taxon>
        <taxon>Halorubrum</taxon>
    </lineage>
</organism>
<feature type="region of interest" description="Disordered" evidence="1">
    <location>
        <begin position="35"/>
        <end position="69"/>
    </location>
</feature>
<gene>
    <name evidence="3" type="ORF">C463_13804</name>
</gene>
<evidence type="ECO:0000313" key="3">
    <source>
        <dbReference type="EMBL" id="ELZ41324.1"/>
    </source>
</evidence>
<sequence length="69" mass="7078">MVLSASAVSLVSITVTVLMVAAMLYLVWGTIGSDIHGPSPGNEDRPELDDADDAETDDASSELPEGSSA</sequence>
<name>M0E4M3_9EURY</name>
<dbReference type="AlphaFoldDB" id="M0E4M3"/>
<keyword evidence="2" id="KW-1133">Transmembrane helix</keyword>
<keyword evidence="4" id="KW-1185">Reference proteome</keyword>
<dbReference type="RefSeq" id="WP_008444668.1">
    <property type="nucleotide sequence ID" value="NZ_AOJK01000064.1"/>
</dbReference>
<proteinExistence type="predicted"/>
<reference evidence="3 4" key="1">
    <citation type="journal article" date="2014" name="PLoS Genet.">
        <title>Phylogenetically driven sequencing of extremely halophilic archaea reveals strategies for static and dynamic osmo-response.</title>
        <authorList>
            <person name="Becker E.A."/>
            <person name="Seitzer P.M."/>
            <person name="Tritt A."/>
            <person name="Larsen D."/>
            <person name="Krusor M."/>
            <person name="Yao A.I."/>
            <person name="Wu D."/>
            <person name="Madern D."/>
            <person name="Eisen J.A."/>
            <person name="Darling A.E."/>
            <person name="Facciotti M.T."/>
        </authorList>
    </citation>
    <scope>NUCLEOTIDE SEQUENCE [LARGE SCALE GENOMIC DNA]</scope>
    <source>
        <strain evidence="3 4">DSM 19288</strain>
    </source>
</reference>
<evidence type="ECO:0000256" key="1">
    <source>
        <dbReference type="SAM" id="MobiDB-lite"/>
    </source>
</evidence>
<protein>
    <submittedName>
        <fullName evidence="3">Uncharacterized protein</fullName>
    </submittedName>
</protein>
<evidence type="ECO:0000256" key="2">
    <source>
        <dbReference type="SAM" id="Phobius"/>
    </source>
</evidence>
<dbReference type="STRING" id="1227465.C463_13804"/>
<accession>M0E4M3</accession>
<comment type="caution">
    <text evidence="3">The sequence shown here is derived from an EMBL/GenBank/DDBJ whole genome shotgun (WGS) entry which is preliminary data.</text>
</comment>
<feature type="transmembrane region" description="Helical" evidence="2">
    <location>
        <begin position="6"/>
        <end position="28"/>
    </location>
</feature>
<dbReference type="PATRIC" id="fig|1227465.4.peg.2684"/>
<feature type="compositionally biased region" description="Acidic residues" evidence="1">
    <location>
        <begin position="46"/>
        <end position="60"/>
    </location>
</feature>
<keyword evidence="2" id="KW-0812">Transmembrane</keyword>
<dbReference type="Proteomes" id="UP000011586">
    <property type="component" value="Unassembled WGS sequence"/>
</dbReference>